<dbReference type="EMBL" id="BMIK01000007">
    <property type="protein sequence ID" value="GGC30526.1"/>
    <property type="molecule type" value="Genomic_DNA"/>
</dbReference>
<dbReference type="PROSITE" id="PS50110">
    <property type="entry name" value="RESPONSE_REGULATORY"/>
    <property type="match status" value="1"/>
</dbReference>
<evidence type="ECO:0000256" key="1">
    <source>
        <dbReference type="ARBA" id="ARBA00000085"/>
    </source>
</evidence>
<dbReference type="InterPro" id="IPR036097">
    <property type="entry name" value="HisK_dim/P_sf"/>
</dbReference>
<feature type="modified residue" description="4-aspartylphosphate" evidence="5">
    <location>
        <position position="515"/>
    </location>
</feature>
<dbReference type="InterPro" id="IPR001789">
    <property type="entry name" value="Sig_transdc_resp-reg_receiver"/>
</dbReference>
<accession>A0ABQ1LWX3</accession>
<evidence type="ECO:0000259" key="7">
    <source>
        <dbReference type="PROSITE" id="PS50109"/>
    </source>
</evidence>
<dbReference type="InterPro" id="IPR005467">
    <property type="entry name" value="His_kinase_dom"/>
</dbReference>
<dbReference type="InterPro" id="IPR004358">
    <property type="entry name" value="Sig_transdc_His_kin-like_C"/>
</dbReference>
<dbReference type="EC" id="2.7.13.3" evidence="2"/>
<keyword evidence="4" id="KW-0902">Two-component regulatory system</keyword>
<feature type="transmembrane region" description="Helical" evidence="6">
    <location>
        <begin position="83"/>
        <end position="102"/>
    </location>
</feature>
<dbReference type="Proteomes" id="UP000597338">
    <property type="component" value="Unassembled WGS sequence"/>
</dbReference>
<feature type="transmembrane region" description="Helical" evidence="6">
    <location>
        <begin position="26"/>
        <end position="47"/>
    </location>
</feature>
<feature type="transmembrane region" description="Helical" evidence="6">
    <location>
        <begin position="114"/>
        <end position="131"/>
    </location>
</feature>
<keyword evidence="6" id="KW-1133">Transmembrane helix</keyword>
<keyword evidence="3 5" id="KW-0597">Phosphoprotein</keyword>
<dbReference type="PROSITE" id="PS50109">
    <property type="entry name" value="HIS_KIN"/>
    <property type="match status" value="1"/>
</dbReference>
<gene>
    <name evidence="9" type="ORF">GCM10011386_23190</name>
</gene>
<dbReference type="Pfam" id="PF00512">
    <property type="entry name" value="HisKA"/>
    <property type="match status" value="1"/>
</dbReference>
<evidence type="ECO:0000256" key="4">
    <source>
        <dbReference type="ARBA" id="ARBA00023012"/>
    </source>
</evidence>
<feature type="domain" description="Histidine kinase" evidence="7">
    <location>
        <begin position="216"/>
        <end position="438"/>
    </location>
</feature>
<keyword evidence="10" id="KW-1185">Reference proteome</keyword>
<proteinExistence type="predicted"/>
<dbReference type="Gene3D" id="3.30.565.10">
    <property type="entry name" value="Histidine kinase-like ATPase, C-terminal domain"/>
    <property type="match status" value="1"/>
</dbReference>
<dbReference type="CDD" id="cd17546">
    <property type="entry name" value="REC_hyHK_CKI1_RcsC-like"/>
    <property type="match status" value="1"/>
</dbReference>
<comment type="catalytic activity">
    <reaction evidence="1">
        <text>ATP + protein L-histidine = ADP + protein N-phospho-L-histidine.</text>
        <dbReference type="EC" id="2.7.13.3"/>
    </reaction>
</comment>
<dbReference type="PANTHER" id="PTHR45339">
    <property type="entry name" value="HYBRID SIGNAL TRANSDUCTION HISTIDINE KINASE J"/>
    <property type="match status" value="1"/>
</dbReference>
<name>A0ABQ1LWX3_9SPHI</name>
<dbReference type="InterPro" id="IPR036890">
    <property type="entry name" value="HATPase_C_sf"/>
</dbReference>
<dbReference type="SUPFAM" id="SSF55874">
    <property type="entry name" value="ATPase domain of HSP90 chaperone/DNA topoisomerase II/histidine kinase"/>
    <property type="match status" value="1"/>
</dbReference>
<keyword evidence="6" id="KW-0472">Membrane</keyword>
<evidence type="ECO:0000256" key="2">
    <source>
        <dbReference type="ARBA" id="ARBA00012438"/>
    </source>
</evidence>
<sequence>MEDSLRKETIPASYFLPHIKDPITRALAITCLLSVSLTILKIIVILPHFSNDALRIVVFAVVSAAAVFLCARAAKTPHLIRRYYHFGLMVYVGYLAISIFLLSKGINISTLQEFYLVIIWAFFGLGIRWGILYAGLTIGMAVVFLVYSNQALTTIYLLPPNIPFWTAIFVVVTNFVLAIFSLYAYQRAIVKTSEEKTALNKQLNKLLDAKTDFLSTMSHELRTPLNSVIGITNLLIDANRDTSQNEDLRNLRFSAESLLLLINDILDFQKMDSHKLELELIPFNLSDLLEDACGSLRTKASEKNLFFEVHSDPRLLTFEAIGDPTRLTQILFNLASNAIKFTETGGVKVSCQLINDYDDKATVHFSIEDTGIGIAADQQAVIFEPFIQASRNISRKFGGTGLGLSIAKHLVNLHGGTIHLKSTQNVGSVFYFDITYKKYHRHLTSQPPSSTSSNRVISKESLKGLRVLLAEDNQMSVLFMRKLFAKWEIEPDIAMNGQETIDKLDQEAYDVILMDLHMPVMNGIEATQHIRSMENPLKSKVYILALTASVSDDIIANIKALGFDDYLGKPFRPNDLHHKLEKILRKQYILSKKHHFFCFF</sequence>
<reference evidence="10" key="1">
    <citation type="journal article" date="2019" name="Int. J. Syst. Evol. Microbiol.">
        <title>The Global Catalogue of Microorganisms (GCM) 10K type strain sequencing project: providing services to taxonomists for standard genome sequencing and annotation.</title>
        <authorList>
            <consortium name="The Broad Institute Genomics Platform"/>
            <consortium name="The Broad Institute Genome Sequencing Center for Infectious Disease"/>
            <person name="Wu L."/>
            <person name="Ma J."/>
        </authorList>
    </citation>
    <scope>NUCLEOTIDE SEQUENCE [LARGE SCALE GENOMIC DNA]</scope>
    <source>
        <strain evidence="10">CGMCC 1.15342</strain>
    </source>
</reference>
<evidence type="ECO:0000256" key="3">
    <source>
        <dbReference type="ARBA" id="ARBA00022553"/>
    </source>
</evidence>
<dbReference type="SMART" id="SM00388">
    <property type="entry name" value="HisKA"/>
    <property type="match status" value="1"/>
</dbReference>
<dbReference type="RefSeq" id="WP_188750821.1">
    <property type="nucleotide sequence ID" value="NZ_BMIK01000007.1"/>
</dbReference>
<dbReference type="SMART" id="SM00387">
    <property type="entry name" value="HATPase_c"/>
    <property type="match status" value="1"/>
</dbReference>
<dbReference type="PANTHER" id="PTHR45339:SF1">
    <property type="entry name" value="HYBRID SIGNAL TRANSDUCTION HISTIDINE KINASE J"/>
    <property type="match status" value="1"/>
</dbReference>
<comment type="caution">
    <text evidence="9">The sequence shown here is derived from an EMBL/GenBank/DDBJ whole genome shotgun (WGS) entry which is preliminary data.</text>
</comment>
<dbReference type="InterPro" id="IPR003594">
    <property type="entry name" value="HATPase_dom"/>
</dbReference>
<evidence type="ECO:0000313" key="10">
    <source>
        <dbReference type="Proteomes" id="UP000597338"/>
    </source>
</evidence>
<feature type="domain" description="Response regulatory" evidence="8">
    <location>
        <begin position="466"/>
        <end position="584"/>
    </location>
</feature>
<protein>
    <recommendedName>
        <fullName evidence="2">histidine kinase</fullName>
        <ecNumber evidence="2">2.7.13.3</ecNumber>
    </recommendedName>
</protein>
<dbReference type="CDD" id="cd16922">
    <property type="entry name" value="HATPase_EvgS-ArcB-TorS-like"/>
    <property type="match status" value="1"/>
</dbReference>
<dbReference type="InterPro" id="IPR003661">
    <property type="entry name" value="HisK_dim/P_dom"/>
</dbReference>
<dbReference type="Pfam" id="PF02518">
    <property type="entry name" value="HATPase_c"/>
    <property type="match status" value="1"/>
</dbReference>
<dbReference type="Gene3D" id="1.10.287.130">
    <property type="match status" value="1"/>
</dbReference>
<evidence type="ECO:0000256" key="5">
    <source>
        <dbReference type="PROSITE-ProRule" id="PRU00169"/>
    </source>
</evidence>
<dbReference type="SUPFAM" id="SSF47384">
    <property type="entry name" value="Homodimeric domain of signal transducing histidine kinase"/>
    <property type="match status" value="1"/>
</dbReference>
<dbReference type="CDD" id="cd00082">
    <property type="entry name" value="HisKA"/>
    <property type="match status" value="1"/>
</dbReference>
<evidence type="ECO:0000256" key="6">
    <source>
        <dbReference type="SAM" id="Phobius"/>
    </source>
</evidence>
<dbReference type="PRINTS" id="PR00344">
    <property type="entry name" value="BCTRLSENSOR"/>
</dbReference>
<evidence type="ECO:0000313" key="9">
    <source>
        <dbReference type="EMBL" id="GGC30526.1"/>
    </source>
</evidence>
<evidence type="ECO:0000259" key="8">
    <source>
        <dbReference type="PROSITE" id="PS50110"/>
    </source>
</evidence>
<organism evidence="9 10">
    <name type="scientific">Parapedobacter defluvii</name>
    <dbReference type="NCBI Taxonomy" id="2045106"/>
    <lineage>
        <taxon>Bacteria</taxon>
        <taxon>Pseudomonadati</taxon>
        <taxon>Bacteroidota</taxon>
        <taxon>Sphingobacteriia</taxon>
        <taxon>Sphingobacteriales</taxon>
        <taxon>Sphingobacteriaceae</taxon>
        <taxon>Parapedobacter</taxon>
    </lineage>
</organism>
<dbReference type="SMART" id="SM00448">
    <property type="entry name" value="REC"/>
    <property type="match status" value="1"/>
</dbReference>
<dbReference type="Pfam" id="PF00072">
    <property type="entry name" value="Response_reg"/>
    <property type="match status" value="1"/>
</dbReference>
<feature type="transmembrane region" description="Helical" evidence="6">
    <location>
        <begin position="53"/>
        <end position="71"/>
    </location>
</feature>
<dbReference type="InterPro" id="IPR011006">
    <property type="entry name" value="CheY-like_superfamily"/>
</dbReference>
<dbReference type="Gene3D" id="3.40.50.2300">
    <property type="match status" value="1"/>
</dbReference>
<dbReference type="SUPFAM" id="SSF52172">
    <property type="entry name" value="CheY-like"/>
    <property type="match status" value="1"/>
</dbReference>
<feature type="transmembrane region" description="Helical" evidence="6">
    <location>
        <begin position="164"/>
        <end position="185"/>
    </location>
</feature>
<keyword evidence="6" id="KW-0812">Transmembrane</keyword>